<dbReference type="GO" id="GO:0070062">
    <property type="term" value="C:extracellular exosome"/>
    <property type="evidence" value="ECO:0007669"/>
    <property type="project" value="TreeGrafter"/>
</dbReference>
<evidence type="ECO:0000256" key="3">
    <source>
        <dbReference type="SAM" id="SignalP"/>
    </source>
</evidence>
<feature type="region of interest" description="Disordered" evidence="2">
    <location>
        <begin position="184"/>
        <end position="224"/>
    </location>
</feature>
<dbReference type="WBParaSite" id="MCU_002940-RA">
    <property type="protein sequence ID" value="MCU_002940-RA"/>
    <property type="gene ID" value="MCU_002940"/>
</dbReference>
<feature type="chain" id="PRO_5024442732" evidence="3">
    <location>
        <begin position="25"/>
        <end position="370"/>
    </location>
</feature>
<evidence type="ECO:0000256" key="2">
    <source>
        <dbReference type="SAM" id="MobiDB-lite"/>
    </source>
</evidence>
<organism evidence="5">
    <name type="scientific">Mesocestoides corti</name>
    <name type="common">Flatworm</name>
    <dbReference type="NCBI Taxonomy" id="53468"/>
    <lineage>
        <taxon>Eukaryota</taxon>
        <taxon>Metazoa</taxon>
        <taxon>Spiralia</taxon>
        <taxon>Lophotrochozoa</taxon>
        <taxon>Platyhelminthes</taxon>
        <taxon>Cestoda</taxon>
        <taxon>Eucestoda</taxon>
        <taxon>Cyclophyllidea</taxon>
        <taxon>Mesocestoididae</taxon>
        <taxon>Mesocestoides</taxon>
    </lineage>
</organism>
<dbReference type="PANTHER" id="PTHR19237">
    <property type="entry name" value="NUCLEOBINDIN"/>
    <property type="match status" value="1"/>
</dbReference>
<feature type="compositionally biased region" description="Basic and acidic residues" evidence="2">
    <location>
        <begin position="203"/>
        <end position="218"/>
    </location>
</feature>
<dbReference type="PANTHER" id="PTHR19237:SF20">
    <property type="entry name" value="NUCLEOBINDIN 1"/>
    <property type="match status" value="1"/>
</dbReference>
<dbReference type="GO" id="GO:0005509">
    <property type="term" value="F:calcium ion binding"/>
    <property type="evidence" value="ECO:0007669"/>
    <property type="project" value="InterPro"/>
</dbReference>
<protein>
    <submittedName>
        <fullName evidence="5">EF-hand domain-containing protein</fullName>
    </submittedName>
</protein>
<feature type="domain" description="EF-hand" evidence="4">
    <location>
        <begin position="272"/>
        <end position="307"/>
    </location>
</feature>
<dbReference type="Gene3D" id="1.10.238.10">
    <property type="entry name" value="EF-hand"/>
    <property type="match status" value="1"/>
</dbReference>
<feature type="signal peptide" evidence="3">
    <location>
        <begin position="1"/>
        <end position="24"/>
    </location>
</feature>
<dbReference type="InterPro" id="IPR011992">
    <property type="entry name" value="EF-hand-dom_pair"/>
</dbReference>
<evidence type="ECO:0000259" key="4">
    <source>
        <dbReference type="PROSITE" id="PS50222"/>
    </source>
</evidence>
<dbReference type="AlphaFoldDB" id="A0A5K3EV70"/>
<dbReference type="PROSITE" id="PS50222">
    <property type="entry name" value="EF_HAND_2"/>
    <property type="match status" value="1"/>
</dbReference>
<reference evidence="5" key="1">
    <citation type="submission" date="2019-11" db="UniProtKB">
        <authorList>
            <consortium name="WormBaseParasite"/>
        </authorList>
    </citation>
    <scope>IDENTIFICATION</scope>
</reference>
<dbReference type="InterPro" id="IPR040250">
    <property type="entry name" value="Nucleobindin"/>
</dbReference>
<dbReference type="GO" id="GO:0005793">
    <property type="term" value="C:endoplasmic reticulum-Golgi intermediate compartment"/>
    <property type="evidence" value="ECO:0007669"/>
    <property type="project" value="TreeGrafter"/>
</dbReference>
<accession>A0A5K3EV70</accession>
<proteinExistence type="predicted"/>
<keyword evidence="1 3" id="KW-0732">Signal</keyword>
<sequence length="370" mass="42518">MISANSMAARGALICLFIISCTNCAPVHPKAPPKTKQAKMVSEEFRDYLEKLFKAMENSTEFIEHVSNLHQEPHNVNISLLSHEVREKLNQIKFETRNYFVDLLASKRNSGKDTSVQIPSDLAKALDIGNTTNFSAIDIEEIMKMLRDRQNAIDREEVLLLNEIEVMKVLERWESHLNDSAAERQKAQAEFEAEKKLHSKSGKFHEPGSRAQEREQWQKGDNLPDSDFNPRIFFLMHDLNSDGVWDSEEVEAMLSAEVDQVDEDSPEKQQEYLLEMRQKVFELIDKDHDGVISYEEHMNHINSPEGMDDDGWLPEEDDLDDMGPIPSQKDLTHLAAKIKTLDEIDPGSRMVQNLRDRLSRLEHNLNPTKP</sequence>
<evidence type="ECO:0000313" key="5">
    <source>
        <dbReference type="WBParaSite" id="MCU_002940-RA"/>
    </source>
</evidence>
<evidence type="ECO:0000256" key="1">
    <source>
        <dbReference type="ARBA" id="ARBA00022729"/>
    </source>
</evidence>
<dbReference type="InterPro" id="IPR002048">
    <property type="entry name" value="EF_hand_dom"/>
</dbReference>
<dbReference type="SUPFAM" id="SSF47473">
    <property type="entry name" value="EF-hand"/>
    <property type="match status" value="1"/>
</dbReference>
<feature type="compositionally biased region" description="Basic and acidic residues" evidence="2">
    <location>
        <begin position="184"/>
        <end position="196"/>
    </location>
</feature>
<name>A0A5K3EV70_MESCO</name>